<evidence type="ECO:0000256" key="1">
    <source>
        <dbReference type="ARBA" id="ARBA00001947"/>
    </source>
</evidence>
<dbReference type="InterPro" id="IPR024079">
    <property type="entry name" value="MetalloPept_cat_dom_sf"/>
</dbReference>
<dbReference type="PANTHER" id="PTHR11733">
    <property type="entry name" value="ZINC METALLOPROTEASE FAMILY M13 NEPRILYSIN-RELATED"/>
    <property type="match status" value="1"/>
</dbReference>
<evidence type="ECO:0000256" key="2">
    <source>
        <dbReference type="ARBA" id="ARBA00007357"/>
    </source>
</evidence>
<dbReference type="GO" id="GO:0016485">
    <property type="term" value="P:protein processing"/>
    <property type="evidence" value="ECO:0007669"/>
    <property type="project" value="TreeGrafter"/>
</dbReference>
<gene>
    <name evidence="11" type="ORF">Y88_3755</name>
</gene>
<comment type="cofactor">
    <cofactor evidence="1">
        <name>Zn(2+)</name>
        <dbReference type="ChEBI" id="CHEBI:29105"/>
    </cofactor>
</comment>
<keyword evidence="5" id="KW-0378">Hydrolase</keyword>
<dbReference type="PANTHER" id="PTHR11733:SF167">
    <property type="entry name" value="FI17812P1-RELATED"/>
    <property type="match status" value="1"/>
</dbReference>
<keyword evidence="6" id="KW-0862">Zinc</keyword>
<evidence type="ECO:0000259" key="10">
    <source>
        <dbReference type="Pfam" id="PF05649"/>
    </source>
</evidence>
<evidence type="ECO:0000256" key="8">
    <source>
        <dbReference type="SAM" id="SignalP"/>
    </source>
</evidence>
<protein>
    <submittedName>
        <fullName evidence="11">Endothelin-converting protein 1</fullName>
    </submittedName>
</protein>
<dbReference type="GO" id="GO:0004222">
    <property type="term" value="F:metalloendopeptidase activity"/>
    <property type="evidence" value="ECO:0007669"/>
    <property type="project" value="InterPro"/>
</dbReference>
<evidence type="ECO:0000256" key="4">
    <source>
        <dbReference type="ARBA" id="ARBA00022723"/>
    </source>
</evidence>
<dbReference type="OrthoDB" id="9775677at2"/>
<dbReference type="PRINTS" id="PR00786">
    <property type="entry name" value="NEPRILYSIN"/>
</dbReference>
<dbReference type="RefSeq" id="WP_008071405.1">
    <property type="nucleotide sequence ID" value="NZ_AQWK01000004.1"/>
</dbReference>
<feature type="domain" description="Peptidase M13 N-terminal" evidence="10">
    <location>
        <begin position="54"/>
        <end position="426"/>
    </location>
</feature>
<organism evidence="11 12">
    <name type="scientific">Novosphingobium nitrogenifigens DSM 19370</name>
    <dbReference type="NCBI Taxonomy" id="983920"/>
    <lineage>
        <taxon>Bacteria</taxon>
        <taxon>Pseudomonadati</taxon>
        <taxon>Pseudomonadota</taxon>
        <taxon>Alphaproteobacteria</taxon>
        <taxon>Sphingomonadales</taxon>
        <taxon>Sphingomonadaceae</taxon>
        <taxon>Novosphingobium</taxon>
    </lineage>
</organism>
<dbReference type="SUPFAM" id="SSF55486">
    <property type="entry name" value="Metalloproteases ('zincins'), catalytic domain"/>
    <property type="match status" value="1"/>
</dbReference>
<dbReference type="Gene3D" id="3.40.390.10">
    <property type="entry name" value="Collagenase (Catalytic Domain)"/>
    <property type="match status" value="1"/>
</dbReference>
<dbReference type="EMBL" id="AEWJ01000065">
    <property type="protein sequence ID" value="EGD57445.1"/>
    <property type="molecule type" value="Genomic_DNA"/>
</dbReference>
<keyword evidence="8" id="KW-0732">Signal</keyword>
<dbReference type="Gene3D" id="1.10.1380.10">
    <property type="entry name" value="Neutral endopeptidase , domain2"/>
    <property type="match status" value="1"/>
</dbReference>
<dbReference type="HOGENOM" id="CLU_006187_7_2_5"/>
<keyword evidence="3" id="KW-0645">Protease</keyword>
<reference evidence="11 12" key="1">
    <citation type="journal article" date="2012" name="J. Bacteriol.">
        <title>Draft Genome Sequence of Novosphingobium nitrogenifigens Y88T.</title>
        <authorList>
            <person name="Strabala T.J."/>
            <person name="Macdonald L."/>
            <person name="Liu V."/>
            <person name="Smit A.M."/>
        </authorList>
    </citation>
    <scope>NUCLEOTIDE SEQUENCE [LARGE SCALE GENOMIC DNA]</scope>
    <source>
        <strain evidence="11 12">DSM 19370</strain>
    </source>
</reference>
<feature type="domain" description="Peptidase M13 C-terminal" evidence="9">
    <location>
        <begin position="478"/>
        <end position="680"/>
    </location>
</feature>
<dbReference type="GO" id="GO:0046872">
    <property type="term" value="F:metal ion binding"/>
    <property type="evidence" value="ECO:0007669"/>
    <property type="project" value="UniProtKB-KW"/>
</dbReference>
<evidence type="ECO:0000256" key="6">
    <source>
        <dbReference type="ARBA" id="ARBA00022833"/>
    </source>
</evidence>
<proteinExistence type="inferred from homology"/>
<dbReference type="InterPro" id="IPR042089">
    <property type="entry name" value="Peptidase_M13_dom_2"/>
</dbReference>
<accession>F1ZDB3</accession>
<evidence type="ECO:0000256" key="3">
    <source>
        <dbReference type="ARBA" id="ARBA00022670"/>
    </source>
</evidence>
<feature type="chain" id="PRO_5003274304" evidence="8">
    <location>
        <begin position="27"/>
        <end position="683"/>
    </location>
</feature>
<keyword evidence="7" id="KW-0482">Metalloprotease</keyword>
<keyword evidence="12" id="KW-1185">Reference proteome</keyword>
<dbReference type="Pfam" id="PF01431">
    <property type="entry name" value="Peptidase_M13"/>
    <property type="match status" value="1"/>
</dbReference>
<dbReference type="STRING" id="983920.Y88_3755"/>
<feature type="signal peptide" evidence="8">
    <location>
        <begin position="1"/>
        <end position="26"/>
    </location>
</feature>
<dbReference type="Proteomes" id="UP000004728">
    <property type="component" value="Unassembled WGS sequence"/>
</dbReference>
<dbReference type="AlphaFoldDB" id="F1ZDB3"/>
<name>F1ZDB3_9SPHN</name>
<dbReference type="InterPro" id="IPR000718">
    <property type="entry name" value="Peptidase_M13"/>
</dbReference>
<evidence type="ECO:0000313" key="12">
    <source>
        <dbReference type="Proteomes" id="UP000004728"/>
    </source>
</evidence>
<dbReference type="PROSITE" id="PS51885">
    <property type="entry name" value="NEPRILYSIN"/>
    <property type="match status" value="1"/>
</dbReference>
<sequence length="683" mass="76009">MTTTWLRRAVRVALVGLPLMPVAVMAQDADPAPDQPRYGSFGLDTALMDRDVVPGDDFFSYMEGVWVKTTRIPDDKARVGYNYDLDDKVEEDIRAIAEQAVAHPDTPGAKRIAAVYSAWMDEKGIAARGLAPLQPWLAKIAAVHTRRELMELMAEPGYSSPIAIGISSDFRNPARYVVTADQGELGLPAREYYLDPGEKYAAVRSAYVGYIEKIFTLAGIPDGAKKAQLILALETAVARSFWEPEKLRDPKATYNPVLRAKLAAYAPGVEWNAMLARAGLAQASTVIVGQPSAIRAIGARLAYDPVDLWKDYLTFHFISGMAAYLPPEFDEAHFAFYGRTLSGIPTQKARWKRGVSLLNHQLGEEVGQIYLKAHWSPAAQQQMDEMIGDLRVAYADKIDHAAWMDAPTRKAALAKLAAFEARVAGPRTFIDYTDFHPVANDPLANAMESQRFEWALRVKRFPKPVDRGLWDMTPQTVNAYYDPTTNQVTFPAAELQPPFFDPNADPAVNYGGAGATIGHEMGHGFDDEGRQFDGQGRLTDWWTPLAAKRYTAHAQNLVKQFDAYEPIAGVHIKGALTLGENLADLGGLEAAYAAYHRYLVRHGEAPEMDGMTGDQRFFLAFAQSWQGKARDEALRQQLLSDPHSPEIYRVNGIVRNFDPWYAAFDVKPDNKLYLPPEQRVRVW</sequence>
<dbReference type="GO" id="GO:0005886">
    <property type="term" value="C:plasma membrane"/>
    <property type="evidence" value="ECO:0007669"/>
    <property type="project" value="TreeGrafter"/>
</dbReference>
<evidence type="ECO:0000256" key="7">
    <source>
        <dbReference type="ARBA" id="ARBA00023049"/>
    </source>
</evidence>
<dbReference type="InterPro" id="IPR008753">
    <property type="entry name" value="Peptidase_M13_N"/>
</dbReference>
<evidence type="ECO:0000256" key="5">
    <source>
        <dbReference type="ARBA" id="ARBA00022801"/>
    </source>
</evidence>
<dbReference type="Pfam" id="PF05649">
    <property type="entry name" value="Peptidase_M13_N"/>
    <property type="match status" value="1"/>
</dbReference>
<comment type="caution">
    <text evidence="11">The sequence shown here is derived from an EMBL/GenBank/DDBJ whole genome shotgun (WGS) entry which is preliminary data.</text>
</comment>
<dbReference type="InterPro" id="IPR018497">
    <property type="entry name" value="Peptidase_M13_C"/>
</dbReference>
<keyword evidence="4" id="KW-0479">Metal-binding</keyword>
<evidence type="ECO:0000313" key="11">
    <source>
        <dbReference type="EMBL" id="EGD57445.1"/>
    </source>
</evidence>
<dbReference type="eggNOG" id="COG3590">
    <property type="taxonomic scope" value="Bacteria"/>
</dbReference>
<dbReference type="CDD" id="cd08662">
    <property type="entry name" value="M13"/>
    <property type="match status" value="1"/>
</dbReference>
<comment type="similarity">
    <text evidence="2">Belongs to the peptidase M13 family.</text>
</comment>
<evidence type="ECO:0000259" key="9">
    <source>
        <dbReference type="Pfam" id="PF01431"/>
    </source>
</evidence>
<dbReference type="InParanoid" id="F1ZDB3"/>